<protein>
    <submittedName>
        <fullName evidence="1">Uncharacterized protein</fullName>
    </submittedName>
</protein>
<comment type="caution">
    <text evidence="1">The sequence shown here is derived from an EMBL/GenBank/DDBJ whole genome shotgun (WGS) entry which is preliminary data.</text>
</comment>
<dbReference type="AlphaFoldDB" id="A0A2U1NQT5"/>
<sequence length="169" mass="19248">MDVGTMKVSELDVHDMYVKHKIVTNISVTLGANATLGFKFKTTGDVSPTPGLSFFNLTMVTFNNSTISTFGNATYSISEKKGQLLVIHFELHVNQLPEEEVWVLDRWMKEEDPYMLMTVDFHWKLKNEKALVIPTPSRHADFICSVPYARNRAIARQVVPLKCERVTKN</sequence>
<dbReference type="Proteomes" id="UP000245207">
    <property type="component" value="Unassembled WGS sequence"/>
</dbReference>
<keyword evidence="2" id="KW-1185">Reference proteome</keyword>
<evidence type="ECO:0000313" key="2">
    <source>
        <dbReference type="Proteomes" id="UP000245207"/>
    </source>
</evidence>
<reference evidence="1 2" key="1">
    <citation type="journal article" date="2018" name="Mol. Plant">
        <title>The genome of Artemisia annua provides insight into the evolution of Asteraceae family and artemisinin biosynthesis.</title>
        <authorList>
            <person name="Shen Q."/>
            <person name="Zhang L."/>
            <person name="Liao Z."/>
            <person name="Wang S."/>
            <person name="Yan T."/>
            <person name="Shi P."/>
            <person name="Liu M."/>
            <person name="Fu X."/>
            <person name="Pan Q."/>
            <person name="Wang Y."/>
            <person name="Lv Z."/>
            <person name="Lu X."/>
            <person name="Zhang F."/>
            <person name="Jiang W."/>
            <person name="Ma Y."/>
            <person name="Chen M."/>
            <person name="Hao X."/>
            <person name="Li L."/>
            <person name="Tang Y."/>
            <person name="Lv G."/>
            <person name="Zhou Y."/>
            <person name="Sun X."/>
            <person name="Brodelius P.E."/>
            <person name="Rose J.K.C."/>
            <person name="Tang K."/>
        </authorList>
    </citation>
    <scope>NUCLEOTIDE SEQUENCE [LARGE SCALE GENOMIC DNA]</scope>
    <source>
        <strain evidence="2">cv. Huhao1</strain>
        <tissue evidence="1">Leaf</tissue>
    </source>
</reference>
<organism evidence="1 2">
    <name type="scientific">Artemisia annua</name>
    <name type="common">Sweet wormwood</name>
    <dbReference type="NCBI Taxonomy" id="35608"/>
    <lineage>
        <taxon>Eukaryota</taxon>
        <taxon>Viridiplantae</taxon>
        <taxon>Streptophyta</taxon>
        <taxon>Embryophyta</taxon>
        <taxon>Tracheophyta</taxon>
        <taxon>Spermatophyta</taxon>
        <taxon>Magnoliopsida</taxon>
        <taxon>eudicotyledons</taxon>
        <taxon>Gunneridae</taxon>
        <taxon>Pentapetalae</taxon>
        <taxon>asterids</taxon>
        <taxon>campanulids</taxon>
        <taxon>Asterales</taxon>
        <taxon>Asteraceae</taxon>
        <taxon>Asteroideae</taxon>
        <taxon>Anthemideae</taxon>
        <taxon>Artemisiinae</taxon>
        <taxon>Artemisia</taxon>
    </lineage>
</organism>
<accession>A0A2U1NQT5</accession>
<proteinExistence type="predicted"/>
<name>A0A2U1NQT5_ARTAN</name>
<gene>
    <name evidence="1" type="ORF">CTI12_AA238810</name>
</gene>
<dbReference type="EMBL" id="PKPP01002342">
    <property type="protein sequence ID" value="PWA75873.1"/>
    <property type="molecule type" value="Genomic_DNA"/>
</dbReference>
<evidence type="ECO:0000313" key="1">
    <source>
        <dbReference type="EMBL" id="PWA75873.1"/>
    </source>
</evidence>